<dbReference type="Proteomes" id="UP000295294">
    <property type="component" value="Plasmid unnamed1"/>
</dbReference>
<reference evidence="2 3" key="1">
    <citation type="submission" date="2019-03" db="EMBL/GenBank/DDBJ databases">
        <title>Efficiently degradation of phenoxyalkanoic acid herbicides by Cupriavidus oxalaticus strain X32.</title>
        <authorList>
            <person name="Sheng X."/>
        </authorList>
    </citation>
    <scope>NUCLEOTIDE SEQUENCE [LARGE SCALE GENOMIC DNA]</scope>
    <source>
        <strain evidence="2 3">X32</strain>
        <plasmid evidence="2 3">unnamed1</plasmid>
    </source>
</reference>
<proteinExistence type="predicted"/>
<dbReference type="AlphaFoldDB" id="A0A4P7LSF8"/>
<geneLocation type="plasmid" evidence="2">
    <name>unnamed1</name>
</geneLocation>
<protein>
    <submittedName>
        <fullName evidence="2">Aspartate kinase</fullName>
    </submittedName>
</protein>
<keyword evidence="2" id="KW-0614">Plasmid</keyword>
<dbReference type="KEGG" id="cox:E0W60_31975"/>
<feature type="domain" description="Aspartate/glutamate/uridylate kinase" evidence="1">
    <location>
        <begin position="1"/>
        <end position="141"/>
    </location>
</feature>
<evidence type="ECO:0000313" key="2">
    <source>
        <dbReference type="EMBL" id="QBY55617.1"/>
    </source>
</evidence>
<dbReference type="InterPro" id="IPR001048">
    <property type="entry name" value="Asp/Glu/Uridylate_kinase"/>
</dbReference>
<sequence length="196" mass="21197">MVVVKIGGSLGRDPLLPDWLQQLSELGRGRVVIVPGGGGFADQVRDYQARWGFGDLPAHNMAVLAMVQYALMLHALCPRLTLATGDDEIRTVLRQGGAALWTPYALLRAQPDAMTNWDATSDSIAACLSERLGAQRLVLVKSCEVAPGLSLDQYVRAGVLDRGFTACARAAACAVEILHKQELDRLCAWLRENQAA</sequence>
<evidence type="ECO:0000313" key="3">
    <source>
        <dbReference type="Proteomes" id="UP000295294"/>
    </source>
</evidence>
<accession>A0A4P7LSF8</accession>
<keyword evidence="2" id="KW-0808">Transferase</keyword>
<dbReference type="EMBL" id="CP038636">
    <property type="protein sequence ID" value="QBY55617.1"/>
    <property type="molecule type" value="Genomic_DNA"/>
</dbReference>
<gene>
    <name evidence="2" type="ORF">E0W60_31975</name>
</gene>
<dbReference type="RefSeq" id="WP_135706856.1">
    <property type="nucleotide sequence ID" value="NZ_CP038636.1"/>
</dbReference>
<dbReference type="Pfam" id="PF00696">
    <property type="entry name" value="AA_kinase"/>
    <property type="match status" value="1"/>
</dbReference>
<dbReference type="SUPFAM" id="SSF53633">
    <property type="entry name" value="Carbamate kinase-like"/>
    <property type="match status" value="1"/>
</dbReference>
<evidence type="ECO:0000259" key="1">
    <source>
        <dbReference type="Pfam" id="PF00696"/>
    </source>
</evidence>
<dbReference type="Gene3D" id="3.40.1160.10">
    <property type="entry name" value="Acetylglutamate kinase-like"/>
    <property type="match status" value="1"/>
</dbReference>
<dbReference type="OrthoDB" id="8526978at2"/>
<dbReference type="GO" id="GO:0016301">
    <property type="term" value="F:kinase activity"/>
    <property type="evidence" value="ECO:0007669"/>
    <property type="project" value="UniProtKB-KW"/>
</dbReference>
<organism evidence="2 3">
    <name type="scientific">Cupriavidus oxalaticus</name>
    <dbReference type="NCBI Taxonomy" id="96344"/>
    <lineage>
        <taxon>Bacteria</taxon>
        <taxon>Pseudomonadati</taxon>
        <taxon>Pseudomonadota</taxon>
        <taxon>Betaproteobacteria</taxon>
        <taxon>Burkholderiales</taxon>
        <taxon>Burkholderiaceae</taxon>
        <taxon>Cupriavidus</taxon>
    </lineage>
</organism>
<dbReference type="InterPro" id="IPR036393">
    <property type="entry name" value="AceGlu_kinase-like_sf"/>
</dbReference>
<name>A0A4P7LSF8_9BURK</name>
<keyword evidence="2" id="KW-0418">Kinase</keyword>